<organism evidence="2">
    <name type="scientific">marine sediment metagenome</name>
    <dbReference type="NCBI Taxonomy" id="412755"/>
    <lineage>
        <taxon>unclassified sequences</taxon>
        <taxon>metagenomes</taxon>
        <taxon>ecological metagenomes</taxon>
    </lineage>
</organism>
<keyword evidence="1" id="KW-0472">Membrane</keyword>
<sequence length="228" mass="25014">MKKTILFFVLFIAMSLSVFAGYGEDGLGEGGYGEEIAVTTTTTPSSSGGGSSDGGGVITSTMKLNKAINRFLIINANNKLILDGVTHKFKITSINVTSVTVKFSSEPVIVTFKEDVYGYVDLNGNGVENLKIKVYDIRGNSLRMEITYINPVNTTIEYEQDASVKLLNETGTTTSVTTTTIEELEITPPIEEPKKGSWIWILVGVVVVILLIFSLYLYFNRNEKEPEE</sequence>
<evidence type="ECO:0000313" key="2">
    <source>
        <dbReference type="EMBL" id="KKM24388.1"/>
    </source>
</evidence>
<accession>A0A0F9KQK2</accession>
<feature type="transmembrane region" description="Helical" evidence="1">
    <location>
        <begin position="198"/>
        <end position="219"/>
    </location>
</feature>
<proteinExistence type="predicted"/>
<name>A0A0F9KQK2_9ZZZZ</name>
<keyword evidence="1" id="KW-0812">Transmembrane</keyword>
<dbReference type="EMBL" id="LAZR01012935">
    <property type="protein sequence ID" value="KKM24388.1"/>
    <property type="molecule type" value="Genomic_DNA"/>
</dbReference>
<gene>
    <name evidence="2" type="ORF">LCGC14_1605620</name>
</gene>
<protein>
    <submittedName>
        <fullName evidence="2">Uncharacterized protein</fullName>
    </submittedName>
</protein>
<reference evidence="2" key="1">
    <citation type="journal article" date="2015" name="Nature">
        <title>Complex archaea that bridge the gap between prokaryotes and eukaryotes.</title>
        <authorList>
            <person name="Spang A."/>
            <person name="Saw J.H."/>
            <person name="Jorgensen S.L."/>
            <person name="Zaremba-Niedzwiedzka K."/>
            <person name="Martijn J."/>
            <person name="Lind A.E."/>
            <person name="van Eijk R."/>
            <person name="Schleper C."/>
            <person name="Guy L."/>
            <person name="Ettema T.J."/>
        </authorList>
    </citation>
    <scope>NUCLEOTIDE SEQUENCE</scope>
</reference>
<dbReference type="AlphaFoldDB" id="A0A0F9KQK2"/>
<comment type="caution">
    <text evidence="2">The sequence shown here is derived from an EMBL/GenBank/DDBJ whole genome shotgun (WGS) entry which is preliminary data.</text>
</comment>
<evidence type="ECO:0000256" key="1">
    <source>
        <dbReference type="SAM" id="Phobius"/>
    </source>
</evidence>
<keyword evidence="1" id="KW-1133">Transmembrane helix</keyword>